<proteinExistence type="predicted"/>
<evidence type="ECO:0000313" key="1">
    <source>
        <dbReference type="EMBL" id="KAK3732202.1"/>
    </source>
</evidence>
<dbReference type="Proteomes" id="UP001283361">
    <property type="component" value="Unassembled WGS sequence"/>
</dbReference>
<dbReference type="EMBL" id="JAWDGP010006980">
    <property type="protein sequence ID" value="KAK3732202.1"/>
    <property type="molecule type" value="Genomic_DNA"/>
</dbReference>
<keyword evidence="2" id="KW-1185">Reference proteome</keyword>
<name>A0AAE0Y3X9_9GAST</name>
<protein>
    <submittedName>
        <fullName evidence="1">Uncharacterized protein</fullName>
    </submittedName>
</protein>
<organism evidence="1 2">
    <name type="scientific">Elysia crispata</name>
    <name type="common">lettuce slug</name>
    <dbReference type="NCBI Taxonomy" id="231223"/>
    <lineage>
        <taxon>Eukaryota</taxon>
        <taxon>Metazoa</taxon>
        <taxon>Spiralia</taxon>
        <taxon>Lophotrochozoa</taxon>
        <taxon>Mollusca</taxon>
        <taxon>Gastropoda</taxon>
        <taxon>Heterobranchia</taxon>
        <taxon>Euthyneura</taxon>
        <taxon>Panpulmonata</taxon>
        <taxon>Sacoglossa</taxon>
        <taxon>Placobranchoidea</taxon>
        <taxon>Plakobranchidae</taxon>
        <taxon>Elysia</taxon>
    </lineage>
</organism>
<reference evidence="1" key="1">
    <citation type="journal article" date="2023" name="G3 (Bethesda)">
        <title>A reference genome for the long-term kleptoplast-retaining sea slug Elysia crispata morphotype clarki.</title>
        <authorList>
            <person name="Eastman K.E."/>
            <person name="Pendleton A.L."/>
            <person name="Shaikh M.A."/>
            <person name="Suttiyut T."/>
            <person name="Ogas R."/>
            <person name="Tomko P."/>
            <person name="Gavelis G."/>
            <person name="Widhalm J.R."/>
            <person name="Wisecaver J.H."/>
        </authorList>
    </citation>
    <scope>NUCLEOTIDE SEQUENCE</scope>
    <source>
        <strain evidence="1">ECLA1</strain>
    </source>
</reference>
<sequence>MALMLVDLALSRISRFVTFSCYRMSRIDLRLRVWKRSSSLMCLRHRSTSHTRKGGCSVFFIVMDGVMELADQVYKFPEAAKSLENYPQRFSVDGVRSMKTACYLHFYCI</sequence>
<dbReference type="AlphaFoldDB" id="A0AAE0Y3X9"/>
<gene>
    <name evidence="1" type="ORF">RRG08_026584</name>
</gene>
<accession>A0AAE0Y3X9</accession>
<evidence type="ECO:0000313" key="2">
    <source>
        <dbReference type="Proteomes" id="UP001283361"/>
    </source>
</evidence>
<comment type="caution">
    <text evidence="1">The sequence shown here is derived from an EMBL/GenBank/DDBJ whole genome shotgun (WGS) entry which is preliminary data.</text>
</comment>